<keyword evidence="2 4" id="KW-0863">Zinc-finger</keyword>
<dbReference type="GO" id="GO:0008270">
    <property type="term" value="F:zinc ion binding"/>
    <property type="evidence" value="ECO:0007669"/>
    <property type="project" value="UniProtKB-KW"/>
</dbReference>
<dbReference type="PROSITE" id="PS01360">
    <property type="entry name" value="ZF_MYND_1"/>
    <property type="match status" value="1"/>
</dbReference>
<gene>
    <name evidence="6" type="ORF">SISNIDRAFT_106082</name>
</gene>
<dbReference type="Proteomes" id="UP000076722">
    <property type="component" value="Unassembled WGS sequence"/>
</dbReference>
<keyword evidence="1" id="KW-0479">Metal-binding</keyword>
<keyword evidence="7" id="KW-1185">Reference proteome</keyword>
<dbReference type="OrthoDB" id="432970at2759"/>
<evidence type="ECO:0000313" key="7">
    <source>
        <dbReference type="Proteomes" id="UP000076722"/>
    </source>
</evidence>
<evidence type="ECO:0000256" key="4">
    <source>
        <dbReference type="PROSITE-ProRule" id="PRU00134"/>
    </source>
</evidence>
<keyword evidence="3" id="KW-0862">Zinc</keyword>
<reference evidence="6 7" key="1">
    <citation type="journal article" date="2016" name="Mol. Biol. Evol.">
        <title>Comparative Genomics of Early-Diverging Mushroom-Forming Fungi Provides Insights into the Origins of Lignocellulose Decay Capabilities.</title>
        <authorList>
            <person name="Nagy L.G."/>
            <person name="Riley R."/>
            <person name="Tritt A."/>
            <person name="Adam C."/>
            <person name="Daum C."/>
            <person name="Floudas D."/>
            <person name="Sun H."/>
            <person name="Yadav J.S."/>
            <person name="Pangilinan J."/>
            <person name="Larsson K.H."/>
            <person name="Matsuura K."/>
            <person name="Barry K."/>
            <person name="Labutti K."/>
            <person name="Kuo R."/>
            <person name="Ohm R.A."/>
            <person name="Bhattacharya S.S."/>
            <person name="Shirouzu T."/>
            <person name="Yoshinaga Y."/>
            <person name="Martin F.M."/>
            <person name="Grigoriev I.V."/>
            <person name="Hibbett D.S."/>
        </authorList>
    </citation>
    <scope>NUCLEOTIDE SEQUENCE [LARGE SCALE GENOMIC DNA]</scope>
    <source>
        <strain evidence="6 7">HHB9708</strain>
    </source>
</reference>
<proteinExistence type="predicted"/>
<dbReference type="EMBL" id="KV419409">
    <property type="protein sequence ID" value="KZS92674.1"/>
    <property type="molecule type" value="Genomic_DNA"/>
</dbReference>
<evidence type="ECO:0000259" key="5">
    <source>
        <dbReference type="PROSITE" id="PS50865"/>
    </source>
</evidence>
<protein>
    <recommendedName>
        <fullName evidence="5">MYND-type domain-containing protein</fullName>
    </recommendedName>
</protein>
<dbReference type="Gene3D" id="6.10.140.2220">
    <property type="match status" value="1"/>
</dbReference>
<name>A0A164TVR6_9AGAM</name>
<dbReference type="STRING" id="1314777.A0A164TVR6"/>
<dbReference type="InterPro" id="IPR002893">
    <property type="entry name" value="Znf_MYND"/>
</dbReference>
<sequence length="120" mass="13696">MAQVKQYRQEASLRWSSIVALPCPYENEHYRTRPSDEGSDLSGKGSSDDVVLWLKQMAHDATYKLEIDSKARFCAGCFRPSVGLKVCSRCESVRYCSDQCQKRHWTHGHKEECISPEIPA</sequence>
<evidence type="ECO:0000256" key="2">
    <source>
        <dbReference type="ARBA" id="ARBA00022771"/>
    </source>
</evidence>
<evidence type="ECO:0000256" key="3">
    <source>
        <dbReference type="ARBA" id="ARBA00022833"/>
    </source>
</evidence>
<dbReference type="Pfam" id="PF01753">
    <property type="entry name" value="zf-MYND"/>
    <property type="match status" value="1"/>
</dbReference>
<dbReference type="SUPFAM" id="SSF144232">
    <property type="entry name" value="HIT/MYND zinc finger-like"/>
    <property type="match status" value="1"/>
</dbReference>
<dbReference type="AlphaFoldDB" id="A0A164TVR6"/>
<evidence type="ECO:0000313" key="6">
    <source>
        <dbReference type="EMBL" id="KZS92674.1"/>
    </source>
</evidence>
<evidence type="ECO:0000256" key="1">
    <source>
        <dbReference type="ARBA" id="ARBA00022723"/>
    </source>
</evidence>
<dbReference type="PROSITE" id="PS50865">
    <property type="entry name" value="ZF_MYND_2"/>
    <property type="match status" value="1"/>
</dbReference>
<feature type="domain" description="MYND-type" evidence="5">
    <location>
        <begin position="74"/>
        <end position="113"/>
    </location>
</feature>
<organism evidence="6 7">
    <name type="scientific">Sistotremastrum niveocremeum HHB9708</name>
    <dbReference type="NCBI Taxonomy" id="1314777"/>
    <lineage>
        <taxon>Eukaryota</taxon>
        <taxon>Fungi</taxon>
        <taxon>Dikarya</taxon>
        <taxon>Basidiomycota</taxon>
        <taxon>Agaricomycotina</taxon>
        <taxon>Agaricomycetes</taxon>
        <taxon>Sistotremastrales</taxon>
        <taxon>Sistotremastraceae</taxon>
        <taxon>Sertulicium</taxon>
        <taxon>Sertulicium niveocremeum</taxon>
    </lineage>
</organism>
<accession>A0A164TVR6</accession>